<evidence type="ECO:0000313" key="12">
    <source>
        <dbReference type="EMBL" id="CDS97438.1"/>
    </source>
</evidence>
<evidence type="ECO:0000313" key="11">
    <source>
        <dbReference type="EMBL" id="CDS83166.1"/>
    </source>
</evidence>
<dbReference type="GO" id="GO:0022857">
    <property type="term" value="F:transmembrane transporter activity"/>
    <property type="evidence" value="ECO:0007669"/>
    <property type="project" value="TreeGrafter"/>
</dbReference>
<dbReference type="GO" id="GO:0005886">
    <property type="term" value="C:plasma membrane"/>
    <property type="evidence" value="ECO:0007669"/>
    <property type="project" value="UniProtKB-SubCell"/>
</dbReference>
<dbReference type="InterPro" id="IPR025857">
    <property type="entry name" value="MacB_PCD"/>
</dbReference>
<feature type="domain" description="ABC3 transporter permease C-terminal" evidence="8">
    <location>
        <begin position="252"/>
        <end position="374"/>
    </location>
</feature>
<feature type="transmembrane region" description="Helical" evidence="7">
    <location>
        <begin position="310"/>
        <end position="330"/>
    </location>
</feature>
<feature type="transmembrane region" description="Helical" evidence="7">
    <location>
        <begin position="643"/>
        <end position="666"/>
    </location>
</feature>
<feature type="transmembrane region" description="Helical" evidence="7">
    <location>
        <begin position="704"/>
        <end position="724"/>
    </location>
</feature>
<dbReference type="InterPro" id="IPR050250">
    <property type="entry name" value="Macrolide_Exporter_MacB"/>
</dbReference>
<comment type="subcellular location">
    <subcellularLocation>
        <location evidence="1">Cell membrane</location>
        <topology evidence="1">Multi-pass membrane protein</topology>
    </subcellularLocation>
</comment>
<dbReference type="InterPro" id="IPR003838">
    <property type="entry name" value="ABC3_permease_C"/>
</dbReference>
<evidence type="ECO:0000259" key="9">
    <source>
        <dbReference type="Pfam" id="PF12704"/>
    </source>
</evidence>
<feature type="transmembrane region" description="Helical" evidence="7">
    <location>
        <begin position="245"/>
        <end position="268"/>
    </location>
</feature>
<sequence length="777" mass="86754">MRSYLELVPQYAKVHKKKNRTTILCIVIAVCLVTAIFGLADMAIQCQKVQFIKDDGNWHIVLKNLNEEAISEISSRVDIAHYGRGQVIDNGEFKSKEILIQGLDEDLAKQLGLEIIKGRYPVVENETLIDVDAVKSFNLKVGDFIKIKLADGRNKNYKIVGEYSSLSSLRASDKHGLMLSILGTQAIKKSETYDYYYITFKDKVNIRKATSDIKNTFNLSDKQIGKNEKLLSIIGQGDSDYSKPLYLTAGGLFILVLIASIIMIYNSFNMGVIERIKFFGLLRCLGASKLQVKKFVVLESLILSVKAIPLGLLLGCIVTIISSIFLKYVNTELFGSMPILKVSFIGIVFGIIVGFLTVILSAIVPAKKASGVSPLSAIRGNLMFKEILTSGKASKIANAGSSKIDVSMGINHAFSRKKSFILMTSSFAISIVLFLGFSVFIDFMYQALKPIKPEAAHISIVDADFKSVLTKDDINEISNIKGIKKVYSRMMTDVEATYNNKEATSQLISYEKNQFDWAKKYLVKGEINEDKLESENIGLVEEGHGFNIGDKIYIKNGNSKKEIEVAGILSSISFDVKDKYIGNIITSENTFTSITDIKDYIIIDTQVDEDAPEDLIQNIRNVLDDNLEVRDKRQGNLEAKNSFYTMAVFVYGFVFIIAIISMFNIINSMNISVTSRINYYGIMRAIGMSNKQLRKMVIVESSTYAVSGCLLGSVLGLILHRYIFVSLVTLKFHIDWQIPFDLLFIIVVTMIIITLLAVRKPIKKICELDIIEVVNAQ</sequence>
<dbReference type="PANTHER" id="PTHR30572">
    <property type="entry name" value="MEMBRANE COMPONENT OF TRANSPORTER-RELATED"/>
    <property type="match status" value="1"/>
</dbReference>
<dbReference type="PANTHER" id="PTHR30572:SF4">
    <property type="entry name" value="ABC TRANSPORTER PERMEASE YTRF"/>
    <property type="match status" value="1"/>
</dbReference>
<feature type="domain" description="ABC3 transporter permease C-terminal" evidence="8">
    <location>
        <begin position="653"/>
        <end position="766"/>
    </location>
</feature>
<keyword evidence="3 7" id="KW-0812">Transmembrane</keyword>
<feature type="transmembrane region" description="Helical" evidence="7">
    <location>
        <begin position="420"/>
        <end position="445"/>
    </location>
</feature>
<dbReference type="RefSeq" id="WP_003434458.1">
    <property type="nucleotide sequence ID" value="NZ_BBYB01000032.1"/>
</dbReference>
<name>A0A069ARX2_CLODI</name>
<comment type="similarity">
    <text evidence="6">Belongs to the ABC-4 integral membrane protein family.</text>
</comment>
<gene>
    <name evidence="12" type="ORF">BN1095_210059</name>
    <name evidence="10" type="ORF">BN1096_160057</name>
    <name evidence="11" type="ORF">BN1097_140058</name>
</gene>
<dbReference type="EMBL" id="LK932861">
    <property type="protein sequence ID" value="CDS97438.1"/>
    <property type="molecule type" value="Genomic_DNA"/>
</dbReference>
<feature type="transmembrane region" description="Helical" evidence="7">
    <location>
        <begin position="21"/>
        <end position="40"/>
    </location>
</feature>
<evidence type="ECO:0000259" key="8">
    <source>
        <dbReference type="Pfam" id="PF02687"/>
    </source>
</evidence>
<reference evidence="12" key="1">
    <citation type="submission" date="2014-07" db="EMBL/GenBank/DDBJ databases">
        <authorList>
            <person name="Monot Marc"/>
        </authorList>
    </citation>
    <scope>NUCLEOTIDE SEQUENCE</scope>
    <source>
        <strain evidence="12">7032989</strain>
        <strain evidence="11">7032994</strain>
    </source>
</reference>
<keyword evidence="4 7" id="KW-1133">Transmembrane helix</keyword>
<dbReference type="EMBL" id="LK932465">
    <property type="protein sequence ID" value="CDS83025.1"/>
    <property type="molecule type" value="Genomic_DNA"/>
</dbReference>
<feature type="domain" description="MacB-like periplasmic core" evidence="9">
    <location>
        <begin position="22"/>
        <end position="215"/>
    </location>
</feature>
<dbReference type="Pfam" id="PF12704">
    <property type="entry name" value="MacB_PCD"/>
    <property type="match status" value="1"/>
</dbReference>
<evidence type="ECO:0000256" key="6">
    <source>
        <dbReference type="ARBA" id="ARBA00038076"/>
    </source>
</evidence>
<evidence type="ECO:0000313" key="10">
    <source>
        <dbReference type="EMBL" id="CDS83025.1"/>
    </source>
</evidence>
<dbReference type="Pfam" id="PF02687">
    <property type="entry name" value="FtsX"/>
    <property type="match status" value="2"/>
</dbReference>
<organism evidence="12">
    <name type="scientific">Clostridioides difficile</name>
    <name type="common">Peptoclostridium difficile</name>
    <dbReference type="NCBI Taxonomy" id="1496"/>
    <lineage>
        <taxon>Bacteria</taxon>
        <taxon>Bacillati</taxon>
        <taxon>Bacillota</taxon>
        <taxon>Clostridia</taxon>
        <taxon>Peptostreptococcales</taxon>
        <taxon>Peptostreptococcaceae</taxon>
        <taxon>Clostridioides</taxon>
    </lineage>
</organism>
<keyword evidence="5 7" id="KW-0472">Membrane</keyword>
<evidence type="ECO:0000256" key="4">
    <source>
        <dbReference type="ARBA" id="ARBA00022989"/>
    </source>
</evidence>
<protein>
    <submittedName>
        <fullName evidence="11">Efflux ABC transporter, permease protein</fullName>
    </submittedName>
</protein>
<dbReference type="AlphaFoldDB" id="A0A069ARX2"/>
<keyword evidence="2" id="KW-1003">Cell membrane</keyword>
<evidence type="ECO:0000256" key="2">
    <source>
        <dbReference type="ARBA" id="ARBA00022475"/>
    </source>
</evidence>
<feature type="transmembrane region" description="Helical" evidence="7">
    <location>
        <begin position="342"/>
        <end position="364"/>
    </location>
</feature>
<evidence type="ECO:0000256" key="7">
    <source>
        <dbReference type="SAM" id="Phobius"/>
    </source>
</evidence>
<proteinExistence type="inferred from homology"/>
<evidence type="ECO:0000256" key="5">
    <source>
        <dbReference type="ARBA" id="ARBA00023136"/>
    </source>
</evidence>
<accession>A0A069ARX2</accession>
<dbReference type="EMBL" id="LK932347">
    <property type="protein sequence ID" value="CDS83166.1"/>
    <property type="molecule type" value="Genomic_DNA"/>
</dbReference>
<evidence type="ECO:0000256" key="3">
    <source>
        <dbReference type="ARBA" id="ARBA00022692"/>
    </source>
</evidence>
<evidence type="ECO:0000256" key="1">
    <source>
        <dbReference type="ARBA" id="ARBA00004651"/>
    </source>
</evidence>
<feature type="transmembrane region" description="Helical" evidence="7">
    <location>
        <begin position="736"/>
        <end position="758"/>
    </location>
</feature>